<reference evidence="2" key="1">
    <citation type="journal article" date="2021" name="PeerJ">
        <title>Extensive microbial diversity within the chicken gut microbiome revealed by metagenomics and culture.</title>
        <authorList>
            <person name="Gilroy R."/>
            <person name="Ravi A."/>
            <person name="Getino M."/>
            <person name="Pursley I."/>
            <person name="Horton D.L."/>
            <person name="Alikhan N.F."/>
            <person name="Baker D."/>
            <person name="Gharbi K."/>
            <person name="Hall N."/>
            <person name="Watson M."/>
            <person name="Adriaenssens E.M."/>
            <person name="Foster-Nyarko E."/>
            <person name="Jarju S."/>
            <person name="Secka A."/>
            <person name="Antonio M."/>
            <person name="Oren A."/>
            <person name="Chaudhuri R.R."/>
            <person name="La Ragione R."/>
            <person name="Hildebrand F."/>
            <person name="Pallen M.J."/>
        </authorList>
    </citation>
    <scope>NUCLEOTIDE SEQUENCE</scope>
    <source>
        <strain evidence="2">CHK160-9182</strain>
    </source>
</reference>
<evidence type="ECO:0000313" key="2">
    <source>
        <dbReference type="EMBL" id="HIW06190.1"/>
    </source>
</evidence>
<evidence type="ECO:0000313" key="3">
    <source>
        <dbReference type="Proteomes" id="UP000823934"/>
    </source>
</evidence>
<keyword evidence="2" id="KW-0012">Acyltransferase</keyword>
<dbReference type="AlphaFoldDB" id="A0A9D1Q3N3"/>
<reference evidence="2" key="2">
    <citation type="submission" date="2021-04" db="EMBL/GenBank/DDBJ databases">
        <authorList>
            <person name="Gilroy R."/>
        </authorList>
    </citation>
    <scope>NUCLEOTIDE SEQUENCE</scope>
    <source>
        <strain evidence="2">CHK160-9182</strain>
    </source>
</reference>
<protein>
    <submittedName>
        <fullName evidence="2">GNAT family N-acetyltransferase</fullName>
        <ecNumber evidence="2">2.3.1.-</ecNumber>
    </submittedName>
</protein>
<proteinExistence type="predicted"/>
<gene>
    <name evidence="2" type="ORF">H9889_02530</name>
</gene>
<dbReference type="EMBL" id="DXHP01000058">
    <property type="protein sequence ID" value="HIW06190.1"/>
    <property type="molecule type" value="Genomic_DNA"/>
</dbReference>
<keyword evidence="2" id="KW-0808">Transferase</keyword>
<name>A0A9D1Q3N3_9GAMM</name>
<dbReference type="SUPFAM" id="SSF55729">
    <property type="entry name" value="Acyl-CoA N-acyltransferases (Nat)"/>
    <property type="match status" value="1"/>
</dbReference>
<evidence type="ECO:0000259" key="1">
    <source>
        <dbReference type="PROSITE" id="PS51186"/>
    </source>
</evidence>
<dbReference type="InterPro" id="IPR000182">
    <property type="entry name" value="GNAT_dom"/>
</dbReference>
<comment type="caution">
    <text evidence="2">The sequence shown here is derived from an EMBL/GenBank/DDBJ whole genome shotgun (WGS) entry which is preliminary data.</text>
</comment>
<dbReference type="GO" id="GO:0016747">
    <property type="term" value="F:acyltransferase activity, transferring groups other than amino-acyl groups"/>
    <property type="evidence" value="ECO:0007669"/>
    <property type="project" value="InterPro"/>
</dbReference>
<accession>A0A9D1Q3N3</accession>
<dbReference type="EC" id="2.3.1.-" evidence="2"/>
<dbReference type="Proteomes" id="UP000823934">
    <property type="component" value="Unassembled WGS sequence"/>
</dbReference>
<dbReference type="Pfam" id="PF13673">
    <property type="entry name" value="Acetyltransf_10"/>
    <property type="match status" value="1"/>
</dbReference>
<dbReference type="CDD" id="cd04301">
    <property type="entry name" value="NAT_SF"/>
    <property type="match status" value="1"/>
</dbReference>
<dbReference type="Gene3D" id="3.40.630.30">
    <property type="match status" value="1"/>
</dbReference>
<dbReference type="PROSITE" id="PS51186">
    <property type="entry name" value="GNAT"/>
    <property type="match status" value="1"/>
</dbReference>
<dbReference type="InterPro" id="IPR016181">
    <property type="entry name" value="Acyl_CoA_acyltransferase"/>
</dbReference>
<feature type="domain" description="N-acetyltransferase" evidence="1">
    <location>
        <begin position="8"/>
        <end position="151"/>
    </location>
</feature>
<sequence length="151" mass="17611">MNTQILTASFSELTTTQLYNILQLRSDVFVVEQNCPYLDIDSQDQESIHLWIQNEEGQIAAYLRILPKTEDRARIMIGRVVVHADIRQHGFAKKLLQEAFLWIQKNWGNEPIEISAQSYLLKFYGSLGFEAISEVYLEDNIEHLDMLKTEY</sequence>
<organism evidence="2 3">
    <name type="scientific">Candidatus Ignatzschineria merdigallinarum</name>
    <dbReference type="NCBI Taxonomy" id="2838621"/>
    <lineage>
        <taxon>Bacteria</taxon>
        <taxon>Pseudomonadati</taxon>
        <taxon>Pseudomonadota</taxon>
        <taxon>Gammaproteobacteria</taxon>
        <taxon>Cardiobacteriales</taxon>
        <taxon>Ignatzschineriaceae</taxon>
        <taxon>Ignatzschineria</taxon>
    </lineage>
</organism>